<comment type="caution">
    <text evidence="1">The sequence shown here is derived from an EMBL/GenBank/DDBJ whole genome shotgun (WGS) entry which is preliminary data.</text>
</comment>
<name>L1NJX9_9BACT</name>
<evidence type="ECO:0000313" key="2">
    <source>
        <dbReference type="Proteomes" id="UP000010433"/>
    </source>
</evidence>
<evidence type="ECO:0000313" key="1">
    <source>
        <dbReference type="EMBL" id="EKY03804.1"/>
    </source>
</evidence>
<dbReference type="EMBL" id="AMEP01000022">
    <property type="protein sequence ID" value="EKY03804.1"/>
    <property type="molecule type" value="Genomic_DNA"/>
</dbReference>
<protein>
    <submittedName>
        <fullName evidence="1">Uncharacterized protein</fullName>
    </submittedName>
</protein>
<proteinExistence type="predicted"/>
<dbReference type="AlphaFoldDB" id="L1NJX9"/>
<dbReference type="HOGENOM" id="CLU_1119375_0_0_10"/>
<sequence length="248" mass="29212">MNTGKRLAEIWSEEYIASLPNEIISRGYAYADNVQSEILVTGINPSFRNNDDTGIIHGPIKEIWYGQQYDNYWSPVKKMLFDDDIDLRDKTDYLDIFYFKEREQNILKNQILKTSDGIKFIVDQLNLTMHIIEDVVKPKLLVVKNKESQAYFGKLFDEKGWVWMGYEFEHIQNMECGELCRIVGLRKSEDHIAPEFKDTQLRGAFVLFTKHMNQYTPTVERPTARILKFILDWYDSEKSVREFALKSL</sequence>
<dbReference type="RefSeq" id="WP_009163107.1">
    <property type="nucleotide sequence ID" value="NZ_KB291006.1"/>
</dbReference>
<gene>
    <name evidence="1" type="ORF">HMPREF9151_00205</name>
</gene>
<dbReference type="PATRIC" id="fig|1127699.3.peg.181"/>
<keyword evidence="2" id="KW-1185">Reference proteome</keyword>
<accession>L1NJX9</accession>
<dbReference type="Proteomes" id="UP000010433">
    <property type="component" value="Unassembled WGS sequence"/>
</dbReference>
<reference evidence="1 2" key="1">
    <citation type="submission" date="2012-05" db="EMBL/GenBank/DDBJ databases">
        <authorList>
            <person name="Weinstock G."/>
            <person name="Sodergren E."/>
            <person name="Lobos E.A."/>
            <person name="Fulton L."/>
            <person name="Fulton R."/>
            <person name="Courtney L."/>
            <person name="Fronick C."/>
            <person name="O'Laughlin M."/>
            <person name="Godfrey J."/>
            <person name="Wilson R.M."/>
            <person name="Miner T."/>
            <person name="Farmer C."/>
            <person name="Delehaunty K."/>
            <person name="Cordes M."/>
            <person name="Minx P."/>
            <person name="Tomlinson C."/>
            <person name="Chen J."/>
            <person name="Wollam A."/>
            <person name="Pepin K.H."/>
            <person name="Bhonagiri V."/>
            <person name="Zhang X."/>
            <person name="Suruliraj S."/>
            <person name="Warren W."/>
            <person name="Mitreva M."/>
            <person name="Mardis E.R."/>
            <person name="Wilson R.K."/>
        </authorList>
    </citation>
    <scope>NUCLEOTIDE SEQUENCE [LARGE SCALE GENOMIC DNA]</scope>
    <source>
        <strain evidence="1 2">F0055</strain>
    </source>
</reference>
<dbReference type="OrthoDB" id="1075501at2"/>
<organism evidence="1 2">
    <name type="scientific">Hoylesella saccharolytica F0055</name>
    <dbReference type="NCBI Taxonomy" id="1127699"/>
    <lineage>
        <taxon>Bacteria</taxon>
        <taxon>Pseudomonadati</taxon>
        <taxon>Bacteroidota</taxon>
        <taxon>Bacteroidia</taxon>
        <taxon>Bacteroidales</taxon>
        <taxon>Prevotellaceae</taxon>
        <taxon>Hoylesella</taxon>
    </lineage>
</organism>